<comment type="caution">
    <text evidence="5">The sequence shown here is derived from an EMBL/GenBank/DDBJ whole genome shotgun (WGS) entry which is preliminary data.</text>
</comment>
<evidence type="ECO:0000256" key="1">
    <source>
        <dbReference type="ARBA" id="ARBA00004123"/>
    </source>
</evidence>
<feature type="region of interest" description="Disordered" evidence="3">
    <location>
        <begin position="236"/>
        <end position="303"/>
    </location>
</feature>
<evidence type="ECO:0000256" key="2">
    <source>
        <dbReference type="ARBA" id="ARBA00023242"/>
    </source>
</evidence>
<dbReference type="Pfam" id="PF00651">
    <property type="entry name" value="BTB"/>
    <property type="match status" value="1"/>
</dbReference>
<gene>
    <name evidence="5" type="ORF">ODALV1_LOCUS9905</name>
</gene>
<feature type="domain" description="BTB" evidence="4">
    <location>
        <begin position="43"/>
        <end position="111"/>
    </location>
</feature>
<dbReference type="SMART" id="SM00225">
    <property type="entry name" value="BTB"/>
    <property type="match status" value="1"/>
</dbReference>
<dbReference type="EMBL" id="CAXLJM020000030">
    <property type="protein sequence ID" value="CAL8098343.1"/>
    <property type="molecule type" value="Genomic_DNA"/>
</dbReference>
<evidence type="ECO:0000256" key="3">
    <source>
        <dbReference type="SAM" id="MobiDB-lite"/>
    </source>
</evidence>
<dbReference type="InterPro" id="IPR011333">
    <property type="entry name" value="SKP1/BTB/POZ_sf"/>
</dbReference>
<sequence length="310" mass="34492">MASSPTNSSTSTETESYYRIGWRNHRPTISTSFENYFETQTLTDVTLVCENGESINGHKIVLAASSSWFEQYLLENMNKHHSSMIFVPSLKFSRLMDILDYMYKGEVILPQEEIGGFLKAAKMLKLKGLVYGISGESEEERNSGEENRSGVKVKVSMTNAASITPPLPGMRTYKKYTEEDVIGAIQAVRDGTSPLSAARQFAIPARTLYEKLKKLRVQTPRSARYSQVADIEKDAAEAGKTEKGNENGETEARLVRETEVEAEEGKESKPEEQMKKQLTIPVSPIVSTEASAQVADDAEDYDSDVMVIDC</sequence>
<feature type="compositionally biased region" description="Basic and acidic residues" evidence="3">
    <location>
        <begin position="236"/>
        <end position="275"/>
    </location>
</feature>
<dbReference type="PANTHER" id="PTHR23110:SF109">
    <property type="entry name" value="FI07618P-RELATED"/>
    <property type="match status" value="1"/>
</dbReference>
<keyword evidence="6" id="KW-1185">Reference proteome</keyword>
<dbReference type="InterPro" id="IPR007889">
    <property type="entry name" value="HTH_Psq"/>
</dbReference>
<protein>
    <recommendedName>
        <fullName evidence="4">BTB domain-containing protein</fullName>
    </recommendedName>
</protein>
<dbReference type="SUPFAM" id="SSF46689">
    <property type="entry name" value="Homeodomain-like"/>
    <property type="match status" value="1"/>
</dbReference>
<evidence type="ECO:0000259" key="4">
    <source>
        <dbReference type="PROSITE" id="PS50097"/>
    </source>
</evidence>
<dbReference type="CDD" id="cd18315">
    <property type="entry name" value="BTB_POZ_BAB-like"/>
    <property type="match status" value="1"/>
</dbReference>
<dbReference type="Proteomes" id="UP001642540">
    <property type="component" value="Unassembled WGS sequence"/>
</dbReference>
<dbReference type="InterPro" id="IPR009057">
    <property type="entry name" value="Homeodomain-like_sf"/>
</dbReference>
<evidence type="ECO:0000313" key="6">
    <source>
        <dbReference type="Proteomes" id="UP001642540"/>
    </source>
</evidence>
<proteinExistence type="predicted"/>
<dbReference type="Gene3D" id="3.30.710.10">
    <property type="entry name" value="Potassium Channel Kv1.1, Chain A"/>
    <property type="match status" value="1"/>
</dbReference>
<keyword evidence="2" id="KW-0539">Nucleus</keyword>
<dbReference type="PANTHER" id="PTHR23110">
    <property type="entry name" value="BTB DOMAIN TRANSCRIPTION FACTOR"/>
    <property type="match status" value="1"/>
</dbReference>
<dbReference type="InterPro" id="IPR051095">
    <property type="entry name" value="Dros_DevTransReg"/>
</dbReference>
<name>A0ABP1QFY1_9HEXA</name>
<comment type="subcellular location">
    <subcellularLocation>
        <location evidence="1">Nucleus</location>
    </subcellularLocation>
</comment>
<dbReference type="Gene3D" id="1.10.10.60">
    <property type="entry name" value="Homeodomain-like"/>
    <property type="match status" value="1"/>
</dbReference>
<dbReference type="PROSITE" id="PS50097">
    <property type="entry name" value="BTB"/>
    <property type="match status" value="1"/>
</dbReference>
<organism evidence="5 6">
    <name type="scientific">Orchesella dallaii</name>
    <dbReference type="NCBI Taxonomy" id="48710"/>
    <lineage>
        <taxon>Eukaryota</taxon>
        <taxon>Metazoa</taxon>
        <taxon>Ecdysozoa</taxon>
        <taxon>Arthropoda</taxon>
        <taxon>Hexapoda</taxon>
        <taxon>Collembola</taxon>
        <taxon>Entomobryomorpha</taxon>
        <taxon>Entomobryoidea</taxon>
        <taxon>Orchesellidae</taxon>
        <taxon>Orchesellinae</taxon>
        <taxon>Orchesella</taxon>
    </lineage>
</organism>
<accession>A0ABP1QFY1</accession>
<dbReference type="SUPFAM" id="SSF54695">
    <property type="entry name" value="POZ domain"/>
    <property type="match status" value="1"/>
</dbReference>
<dbReference type="InterPro" id="IPR000210">
    <property type="entry name" value="BTB/POZ_dom"/>
</dbReference>
<evidence type="ECO:0000313" key="5">
    <source>
        <dbReference type="EMBL" id="CAL8098343.1"/>
    </source>
</evidence>
<reference evidence="5 6" key="1">
    <citation type="submission" date="2024-08" db="EMBL/GenBank/DDBJ databases">
        <authorList>
            <person name="Cucini C."/>
            <person name="Frati F."/>
        </authorList>
    </citation>
    <scope>NUCLEOTIDE SEQUENCE [LARGE SCALE GENOMIC DNA]</scope>
</reference>
<dbReference type="Pfam" id="PF05225">
    <property type="entry name" value="HTH_psq"/>
    <property type="match status" value="1"/>
</dbReference>